<dbReference type="EMBL" id="CACRSJ010000109">
    <property type="protein sequence ID" value="VYS62857.1"/>
    <property type="molecule type" value="Genomic_DNA"/>
</dbReference>
<accession>A0A654FPQ7</accession>
<protein>
    <submittedName>
        <fullName evidence="2">Uncharacterized protein</fullName>
    </submittedName>
</protein>
<organism evidence="2 3">
    <name type="scientific">Arabidopsis thaliana</name>
    <name type="common">Mouse-ear cress</name>
    <dbReference type="NCBI Taxonomy" id="3702"/>
    <lineage>
        <taxon>Eukaryota</taxon>
        <taxon>Viridiplantae</taxon>
        <taxon>Streptophyta</taxon>
        <taxon>Embryophyta</taxon>
        <taxon>Tracheophyta</taxon>
        <taxon>Spermatophyta</taxon>
        <taxon>Magnoliopsida</taxon>
        <taxon>eudicotyledons</taxon>
        <taxon>Gunneridae</taxon>
        <taxon>Pentapetalae</taxon>
        <taxon>rosids</taxon>
        <taxon>malvids</taxon>
        <taxon>Brassicales</taxon>
        <taxon>Brassicaceae</taxon>
        <taxon>Camelineae</taxon>
        <taxon>Arabidopsis</taxon>
    </lineage>
</organism>
<feature type="region of interest" description="Disordered" evidence="1">
    <location>
        <begin position="14"/>
        <end position="39"/>
    </location>
</feature>
<feature type="compositionally biased region" description="Polar residues" evidence="1">
    <location>
        <begin position="17"/>
        <end position="27"/>
    </location>
</feature>
<dbReference type="AlphaFoldDB" id="A0A654FPQ7"/>
<evidence type="ECO:0000313" key="3">
    <source>
        <dbReference type="Proteomes" id="UP000426265"/>
    </source>
</evidence>
<reference evidence="2 3" key="1">
    <citation type="submission" date="2019-11" db="EMBL/GenBank/DDBJ databases">
        <authorList>
            <person name="Jiao W.-B."/>
            <person name="Schneeberger K."/>
        </authorList>
    </citation>
    <scope>NUCLEOTIDE SEQUENCE [LARGE SCALE GENOMIC DNA]</scope>
    <source>
        <strain evidence="3">cv. An-1</strain>
    </source>
</reference>
<dbReference type="ExpressionAtlas" id="A0A654FPQ7">
    <property type="expression patterns" value="baseline and differential"/>
</dbReference>
<proteinExistence type="predicted"/>
<name>A0A654FPQ7_ARATH</name>
<sequence length="79" mass="9057">MELSRKDHRHVMIAEDGSQNLNRNTSKSNPNLPYPYNPNPSSLYTHNSFYIYHGPVQVRTVKESIISSTNASFLVYQSN</sequence>
<dbReference type="Proteomes" id="UP000426265">
    <property type="component" value="Unassembled WGS sequence"/>
</dbReference>
<evidence type="ECO:0000256" key="1">
    <source>
        <dbReference type="SAM" id="MobiDB-lite"/>
    </source>
</evidence>
<gene>
    <name evidence="2" type="ORF">AN1_LOCUS18280</name>
</gene>
<evidence type="ECO:0000313" key="2">
    <source>
        <dbReference type="EMBL" id="VYS62857.1"/>
    </source>
</evidence>